<name>A0A6H5H043_9HEMI</name>
<dbReference type="EMBL" id="CADCXU010020526">
    <property type="protein sequence ID" value="CAB0008669.1"/>
    <property type="molecule type" value="Genomic_DNA"/>
</dbReference>
<dbReference type="AlphaFoldDB" id="A0A6H5H043"/>
<feature type="region of interest" description="Disordered" evidence="1">
    <location>
        <begin position="23"/>
        <end position="71"/>
    </location>
</feature>
<feature type="non-terminal residue" evidence="2">
    <location>
        <position position="106"/>
    </location>
</feature>
<keyword evidence="3" id="KW-1185">Reference proteome</keyword>
<evidence type="ECO:0000256" key="1">
    <source>
        <dbReference type="SAM" id="MobiDB-lite"/>
    </source>
</evidence>
<gene>
    <name evidence="2" type="ORF">NTEN_LOCUS13915</name>
</gene>
<accession>A0A6H5H043</accession>
<feature type="non-terminal residue" evidence="2">
    <location>
        <position position="1"/>
    </location>
</feature>
<dbReference type="Proteomes" id="UP000479000">
    <property type="component" value="Unassembled WGS sequence"/>
</dbReference>
<protein>
    <submittedName>
        <fullName evidence="2">Uncharacterized protein</fullName>
    </submittedName>
</protein>
<sequence>MIQNRGRRSKFGDSYSAVCRAKSKRLSRGRADVHHADGPLLLSDRSPREGHRGGDDDASAPSGRGHGYVRGQLKHKETIVEDSVDFMMKEIIRVTPLQCYFAGLNI</sequence>
<reference evidence="2 3" key="1">
    <citation type="submission" date="2020-02" db="EMBL/GenBank/DDBJ databases">
        <authorList>
            <person name="Ferguson B K."/>
        </authorList>
    </citation>
    <scope>NUCLEOTIDE SEQUENCE [LARGE SCALE GENOMIC DNA]</scope>
</reference>
<organism evidence="2 3">
    <name type="scientific">Nesidiocoris tenuis</name>
    <dbReference type="NCBI Taxonomy" id="355587"/>
    <lineage>
        <taxon>Eukaryota</taxon>
        <taxon>Metazoa</taxon>
        <taxon>Ecdysozoa</taxon>
        <taxon>Arthropoda</taxon>
        <taxon>Hexapoda</taxon>
        <taxon>Insecta</taxon>
        <taxon>Pterygota</taxon>
        <taxon>Neoptera</taxon>
        <taxon>Paraneoptera</taxon>
        <taxon>Hemiptera</taxon>
        <taxon>Heteroptera</taxon>
        <taxon>Panheteroptera</taxon>
        <taxon>Cimicomorpha</taxon>
        <taxon>Miridae</taxon>
        <taxon>Dicyphina</taxon>
        <taxon>Nesidiocoris</taxon>
    </lineage>
</organism>
<evidence type="ECO:0000313" key="2">
    <source>
        <dbReference type="EMBL" id="CAB0008669.1"/>
    </source>
</evidence>
<evidence type="ECO:0000313" key="3">
    <source>
        <dbReference type="Proteomes" id="UP000479000"/>
    </source>
</evidence>
<feature type="compositionally biased region" description="Basic and acidic residues" evidence="1">
    <location>
        <begin position="45"/>
        <end position="55"/>
    </location>
</feature>
<proteinExistence type="predicted"/>